<name>A0A4P7A459_9BACL</name>
<accession>A0A4P7A459</accession>
<dbReference type="KEGG" id="panc:E2636_17900"/>
<reference evidence="3 4" key="1">
    <citation type="submission" date="2019-03" db="EMBL/GenBank/DDBJ databases">
        <title>Complete genome sequence of Paenisporosarcina antarctica CGMCC 1.6503T.</title>
        <authorList>
            <person name="Rong J.-C."/>
            <person name="Chi N.-Y."/>
            <person name="Zhang Q.-F."/>
        </authorList>
    </citation>
    <scope>NUCLEOTIDE SEQUENCE [LARGE SCALE GENOMIC DNA]</scope>
    <source>
        <strain evidence="3 4">CGMCC 1.6503</strain>
    </source>
</reference>
<evidence type="ECO:0000313" key="4">
    <source>
        <dbReference type="Proteomes" id="UP000294292"/>
    </source>
</evidence>
<evidence type="ECO:0000256" key="1">
    <source>
        <dbReference type="SAM" id="Phobius"/>
    </source>
</evidence>
<feature type="transmembrane region" description="Helical" evidence="1">
    <location>
        <begin position="12"/>
        <end position="31"/>
    </location>
</feature>
<evidence type="ECO:0000313" key="3">
    <source>
        <dbReference type="EMBL" id="QBP42896.1"/>
    </source>
</evidence>
<dbReference type="CDD" id="cd15787">
    <property type="entry name" value="YycH_N"/>
    <property type="match status" value="1"/>
</dbReference>
<dbReference type="Pfam" id="PF07435">
    <property type="entry name" value="YycH"/>
    <property type="match status" value="1"/>
</dbReference>
<protein>
    <recommendedName>
        <fullName evidence="2">Regulatory protein YycH domain-containing protein</fullName>
    </recommendedName>
</protein>
<dbReference type="Proteomes" id="UP000294292">
    <property type="component" value="Chromosome"/>
</dbReference>
<dbReference type="InterPro" id="IPR042274">
    <property type="entry name" value="YycH/YycI_2"/>
</dbReference>
<organism evidence="3 4">
    <name type="scientific">Paenisporosarcina antarctica</name>
    <dbReference type="NCBI Taxonomy" id="417367"/>
    <lineage>
        <taxon>Bacteria</taxon>
        <taxon>Bacillati</taxon>
        <taxon>Bacillota</taxon>
        <taxon>Bacilli</taxon>
        <taxon>Bacillales</taxon>
        <taxon>Caryophanaceae</taxon>
        <taxon>Paenisporosarcina</taxon>
    </lineage>
</organism>
<dbReference type="Gene3D" id="3.30.310.160">
    <property type="entry name" value="YycH protein, domain 2"/>
    <property type="match status" value="1"/>
</dbReference>
<feature type="domain" description="Regulatory protein YycH" evidence="2">
    <location>
        <begin position="7"/>
        <end position="429"/>
    </location>
</feature>
<gene>
    <name evidence="3" type="ORF">E2636_17900</name>
</gene>
<dbReference type="InterPro" id="IPR009996">
    <property type="entry name" value="YycH"/>
</dbReference>
<keyword evidence="1" id="KW-1133">Transmembrane helix</keyword>
<dbReference type="Gene3D" id="3.10.450.310">
    <property type="match status" value="1"/>
</dbReference>
<dbReference type="OrthoDB" id="2382185at2"/>
<keyword evidence="4" id="KW-1185">Reference proteome</keyword>
<proteinExistence type="predicted"/>
<sequence>MGLKYVEQIKSILLAILVVSSVLLTFAIWTYTPKYQTIKTTPIVNISIADTKRVDDVIKPYKMVVSLEGDMKGTMASFDLDSVVNAMKSWEIRDLMFESNNSSDIKLNEMIGASNRFTLFFPADVPFPVYDNILKNASLNIPESGFDRLIVDWNSFKNGQLKIYFASSKNNTLYSALAGNVDMELVEQKIVTPTNDFAKFTEIERQGKLSLFVSAKDVESIRYTYYLKEIEPSRFRDALFNDPNVVRQSPVGATNDAYSDATSLLNVNLLERTLSFVNPSAETSNPSIPSKLVFDSLDYINEHGGWTDEFRFSGINPTNQQIDYQLYLLGNPVFSSDTSTKITVNWGDPGIYRYLRPYYTLDLSLPFDTVISTLPSGEKASGVMKVMKEIDFNNVEEIISGYYLTRDNETRLLTLEPSWFYLSNDQWTRLSPEDLGGGKIGLE</sequence>
<keyword evidence="1" id="KW-0472">Membrane</keyword>
<keyword evidence="1" id="KW-0812">Transmembrane</keyword>
<dbReference type="AlphaFoldDB" id="A0A4P7A459"/>
<evidence type="ECO:0000259" key="2">
    <source>
        <dbReference type="Pfam" id="PF07435"/>
    </source>
</evidence>
<dbReference type="EMBL" id="CP038015">
    <property type="protein sequence ID" value="QBP42896.1"/>
    <property type="molecule type" value="Genomic_DNA"/>
</dbReference>
<dbReference type="RefSeq" id="WP_134211636.1">
    <property type="nucleotide sequence ID" value="NZ_CP038015.1"/>
</dbReference>